<feature type="transmembrane region" description="Helical" evidence="1">
    <location>
        <begin position="382"/>
        <end position="402"/>
    </location>
</feature>
<protein>
    <recommendedName>
        <fullName evidence="4">Glycosyltransferase RgtA/B/C/D-like domain-containing protein</fullName>
    </recommendedName>
</protein>
<gene>
    <name evidence="2" type="ORF">SHI21_00645</name>
</gene>
<evidence type="ECO:0008006" key="4">
    <source>
        <dbReference type="Google" id="ProtNLM"/>
    </source>
</evidence>
<evidence type="ECO:0000256" key="1">
    <source>
        <dbReference type="SAM" id="Phobius"/>
    </source>
</evidence>
<feature type="transmembrane region" description="Helical" evidence="1">
    <location>
        <begin position="281"/>
        <end position="303"/>
    </location>
</feature>
<feature type="transmembrane region" description="Helical" evidence="1">
    <location>
        <begin position="53"/>
        <end position="71"/>
    </location>
</feature>
<name>A0ABU5VNX8_9BACT</name>
<keyword evidence="3" id="KW-1185">Reference proteome</keyword>
<feature type="transmembrane region" description="Helical" evidence="1">
    <location>
        <begin position="359"/>
        <end position="376"/>
    </location>
</feature>
<dbReference type="Proteomes" id="UP001302274">
    <property type="component" value="Unassembled WGS sequence"/>
</dbReference>
<accession>A0ABU5VNX8</accession>
<keyword evidence="1" id="KW-1133">Transmembrane helix</keyword>
<evidence type="ECO:0000313" key="2">
    <source>
        <dbReference type="EMBL" id="MEA9354691.1"/>
    </source>
</evidence>
<feature type="transmembrane region" description="Helical" evidence="1">
    <location>
        <begin position="98"/>
        <end position="115"/>
    </location>
</feature>
<sequence length="442" mass="52464">MSQWFLLGKEIDHRLKIYFRVNSSIDRVVYRLFLGMFFFILLFNMINFLDSKWIYNSYWITWVVLGLFYSWPTRGKIIQESVSSNFGEFKFLDRFEKTLVALILLMFIFSVPELPPQANVDLLKLYFDPLEKIGNPFWNFMIVNYYPFKTYPGLFRLAWSLHFYIVGLGLFLLVFYAFLRFFVSRRLSLLGVFALVSTWSFSKTLTSNVEFSFLTTYSLIWIWTLLWVTKSSTYRAGLFLGLVSYWGALINQSYAILAFFQIGFLYFFFLKDRTSWYKRQLLRYALFGIILTLIHLFTHMDLLESIHSIDFSFLGVVAREIDRKAFFILSFFGLIAILVKTYSSKIKIMKDFQIEQQSLNIVILSYFMFILLSLFWDDSLVTGFGTMWALAFLSLIPLELIFQSISRLRSKRNMIYVIYILICLLDSHFEGRVKLFIKIFNS</sequence>
<keyword evidence="1" id="KW-0472">Membrane</keyword>
<feature type="transmembrane region" description="Helical" evidence="1">
    <location>
        <begin position="323"/>
        <end position="339"/>
    </location>
</feature>
<feature type="transmembrane region" description="Helical" evidence="1">
    <location>
        <begin position="157"/>
        <end position="179"/>
    </location>
</feature>
<feature type="transmembrane region" description="Helical" evidence="1">
    <location>
        <begin position="28"/>
        <end position="47"/>
    </location>
</feature>
<keyword evidence="1" id="KW-0812">Transmembrane</keyword>
<comment type="caution">
    <text evidence="2">The sequence shown here is derived from an EMBL/GenBank/DDBJ whole genome shotgun (WGS) entry which is preliminary data.</text>
</comment>
<dbReference type="RefSeq" id="WP_323574162.1">
    <property type="nucleotide sequence ID" value="NZ_JAYGJQ010000001.1"/>
</dbReference>
<feature type="transmembrane region" description="Helical" evidence="1">
    <location>
        <begin position="249"/>
        <end position="269"/>
    </location>
</feature>
<feature type="transmembrane region" description="Helical" evidence="1">
    <location>
        <begin position="211"/>
        <end position="229"/>
    </location>
</feature>
<evidence type="ECO:0000313" key="3">
    <source>
        <dbReference type="Proteomes" id="UP001302274"/>
    </source>
</evidence>
<dbReference type="EMBL" id="JAYGJQ010000001">
    <property type="protein sequence ID" value="MEA9354691.1"/>
    <property type="molecule type" value="Genomic_DNA"/>
</dbReference>
<proteinExistence type="predicted"/>
<organism evidence="2 3">
    <name type="scientific">Bacteriovorax antarcticus</name>
    <dbReference type="NCBI Taxonomy" id="3088717"/>
    <lineage>
        <taxon>Bacteria</taxon>
        <taxon>Pseudomonadati</taxon>
        <taxon>Bdellovibrionota</taxon>
        <taxon>Bacteriovoracia</taxon>
        <taxon>Bacteriovoracales</taxon>
        <taxon>Bacteriovoracaceae</taxon>
        <taxon>Bacteriovorax</taxon>
    </lineage>
</organism>
<reference evidence="2 3" key="1">
    <citation type="submission" date="2023-11" db="EMBL/GenBank/DDBJ databases">
        <title>A Novel Polar Bacteriovorax (B. antarcticus) Isolated from the Biocrust in Antarctica.</title>
        <authorList>
            <person name="Mun W."/>
            <person name="Choi S.Y."/>
            <person name="Mitchell R.J."/>
        </authorList>
    </citation>
    <scope>NUCLEOTIDE SEQUENCE [LARGE SCALE GENOMIC DNA]</scope>
    <source>
        <strain evidence="2 3">PP10</strain>
    </source>
</reference>